<evidence type="ECO:0000313" key="1">
    <source>
        <dbReference type="EMBL" id="CUS06209.1"/>
    </source>
</evidence>
<keyword evidence="2" id="KW-1185">Reference proteome</keyword>
<dbReference type="AlphaFoldDB" id="A0A160T8W0"/>
<dbReference type="Proteomes" id="UP000215027">
    <property type="component" value="Chromosome II"/>
</dbReference>
<proteinExistence type="predicted"/>
<evidence type="ECO:0000313" key="2">
    <source>
        <dbReference type="Proteomes" id="UP000215027"/>
    </source>
</evidence>
<name>A0A160T8W0_9CHLR</name>
<protein>
    <submittedName>
        <fullName evidence="1">Uncharacterized protein</fullName>
    </submittedName>
</protein>
<reference evidence="1" key="1">
    <citation type="submission" date="2016-01" db="EMBL/GenBank/DDBJ databases">
        <authorList>
            <person name="Mcilroy J.S."/>
            <person name="Karst M S."/>
            <person name="Albertsen M."/>
        </authorList>
    </citation>
    <scope>NUCLEOTIDE SEQUENCE</scope>
    <source>
        <strain evidence="1">Cfx-K</strain>
    </source>
</reference>
<dbReference type="EMBL" id="LN890656">
    <property type="protein sequence ID" value="CUS06209.1"/>
    <property type="molecule type" value="Genomic_DNA"/>
</dbReference>
<sequence length="63" mass="6671">MSRGKGQQAPRDYPLNDAEGLPLYFRDHQDAAGNPAPAMPSGGLRIEGEQAMALGPTLLHVGE</sequence>
<dbReference type="KEGG" id="pbf:CFX0092_B0675"/>
<organism evidence="1 2">
    <name type="scientific">Candidatus Promineifilum breve</name>
    <dbReference type="NCBI Taxonomy" id="1806508"/>
    <lineage>
        <taxon>Bacteria</taxon>
        <taxon>Bacillati</taxon>
        <taxon>Chloroflexota</taxon>
        <taxon>Ardenticatenia</taxon>
        <taxon>Candidatus Promineifilales</taxon>
        <taxon>Candidatus Promineifilaceae</taxon>
        <taxon>Candidatus Promineifilum</taxon>
    </lineage>
</organism>
<gene>
    <name evidence="1" type="ORF">CFX0092_B0675</name>
</gene>
<accession>A0A160T8W0</accession>
<dbReference type="RefSeq" id="WP_095045515.1">
    <property type="nucleotide sequence ID" value="NZ_LN890656.1"/>
</dbReference>